<organism evidence="15 16">
    <name type="scientific">Rhizobium viscosum</name>
    <name type="common">Arthrobacter viscosus</name>
    <dbReference type="NCBI Taxonomy" id="1673"/>
    <lineage>
        <taxon>Bacteria</taxon>
        <taxon>Pseudomonadati</taxon>
        <taxon>Pseudomonadota</taxon>
        <taxon>Alphaproteobacteria</taxon>
        <taxon>Hyphomicrobiales</taxon>
        <taxon>Rhizobiaceae</taxon>
        <taxon>Rhizobium/Agrobacterium group</taxon>
        <taxon>Rhizobium</taxon>
    </lineage>
</organism>
<feature type="domain" description="Acyl-CoA dehydrogenase/oxidase N-terminal" evidence="14">
    <location>
        <begin position="21"/>
        <end position="133"/>
    </location>
</feature>
<dbReference type="InterPro" id="IPR013786">
    <property type="entry name" value="AcylCoA_DH/ox_N"/>
</dbReference>
<dbReference type="Gene3D" id="1.20.140.10">
    <property type="entry name" value="Butyryl-CoA Dehydrogenase, subunit A, domain 3"/>
    <property type="match status" value="1"/>
</dbReference>
<keyword evidence="4 11" id="KW-0274">FAD</keyword>
<keyword evidence="5" id="KW-0809">Transit peptide</keyword>
<keyword evidence="6 11" id="KW-0560">Oxidoreductase</keyword>
<dbReference type="InterPro" id="IPR006089">
    <property type="entry name" value="Acyl-CoA_DH_CS"/>
</dbReference>
<dbReference type="InterPro" id="IPR046373">
    <property type="entry name" value="Acyl-CoA_Oxase/DH_mid-dom_sf"/>
</dbReference>
<dbReference type="PANTHER" id="PTHR42807:SF1">
    <property type="entry name" value="GLUTARYL-COA DEHYDROGENASE, MITOCHONDRIAL"/>
    <property type="match status" value="1"/>
</dbReference>
<dbReference type="SUPFAM" id="SSF56645">
    <property type="entry name" value="Acyl-CoA dehydrogenase NM domain-like"/>
    <property type="match status" value="1"/>
</dbReference>
<comment type="similarity">
    <text evidence="2 11">Belongs to the acyl-CoA dehydrogenase family.</text>
</comment>
<accession>A0ABR9J199</accession>
<name>A0ABR9J199_RHIVS</name>
<dbReference type="Gene3D" id="1.10.540.10">
    <property type="entry name" value="Acyl-CoA dehydrogenase/oxidase, N-terminal domain"/>
    <property type="match status" value="1"/>
</dbReference>
<dbReference type="SUPFAM" id="SSF47203">
    <property type="entry name" value="Acyl-CoA dehydrogenase C-terminal domain-like"/>
    <property type="match status" value="1"/>
</dbReference>
<comment type="cofactor">
    <cofactor evidence="1 11">
        <name>FAD</name>
        <dbReference type="ChEBI" id="CHEBI:57692"/>
    </cofactor>
</comment>
<evidence type="ECO:0000259" key="12">
    <source>
        <dbReference type="Pfam" id="PF00441"/>
    </source>
</evidence>
<evidence type="ECO:0000313" key="15">
    <source>
        <dbReference type="EMBL" id="MBE1509246.1"/>
    </source>
</evidence>
<dbReference type="InterPro" id="IPR052033">
    <property type="entry name" value="Glutaryl-CoA_DH_mitochondrial"/>
</dbReference>
<gene>
    <name evidence="15" type="ORF">H4W29_006491</name>
</gene>
<comment type="pathway">
    <text evidence="7">Amino-acid metabolism; lysine degradation.</text>
</comment>
<proteinExistence type="inferred from homology"/>
<dbReference type="Pfam" id="PF02770">
    <property type="entry name" value="Acyl-CoA_dh_M"/>
    <property type="match status" value="1"/>
</dbReference>
<evidence type="ECO:0000256" key="6">
    <source>
        <dbReference type="ARBA" id="ARBA00023002"/>
    </source>
</evidence>
<dbReference type="CDD" id="cd01151">
    <property type="entry name" value="GCD"/>
    <property type="match status" value="1"/>
</dbReference>
<dbReference type="Gene3D" id="2.40.110.10">
    <property type="entry name" value="Butyryl-CoA Dehydrogenase, subunit A, domain 2"/>
    <property type="match status" value="1"/>
</dbReference>
<evidence type="ECO:0000256" key="10">
    <source>
        <dbReference type="ARBA" id="ARBA00049493"/>
    </source>
</evidence>
<comment type="pathway">
    <text evidence="8">Amino-acid metabolism; tryptophan metabolism.</text>
</comment>
<sequence length="395" mass="42956">MQHTREVFDWADPFRLVEQLTDEERMVQETAHAYAQEKLGPRVLEAFRNEKTDPEIFREMGELGLLGPTIDPEYGGAGLGYVAYGLIAREVERVDSGYRSMMSVQSSLVMVPINAFGSEEQKKKYLPKLATGEWIGCFGLTEPNHGSDPGSMATRAKKVDGGYSLTGSKTWISNAPIADVFVVWAKTEDGLIRGFILEKGSKGLSAPKIQGKVGLRASITGEVVMDNVFVPEENLLPHVSGLKGPFTCLNSARFGIAWGALGAAEACYATARQYTLDRQQFGRPLAANQLIQKKLADMATEISLGLQGCLRLGRMKEEGHPPVELTSILKRNSCGKALEIARAARDMLGGNGISDEFGVARHLVNLEVVNTYEGTHDIHALILGRAITGIAAFSN</sequence>
<dbReference type="InterPro" id="IPR009075">
    <property type="entry name" value="AcylCo_DH/oxidase_C"/>
</dbReference>
<reference evidence="15 16" key="1">
    <citation type="submission" date="2020-10" db="EMBL/GenBank/DDBJ databases">
        <title>Sequencing the genomes of 1000 actinobacteria strains.</title>
        <authorList>
            <person name="Klenk H.-P."/>
        </authorList>
    </citation>
    <scope>NUCLEOTIDE SEQUENCE [LARGE SCALE GENOMIC DNA]</scope>
    <source>
        <strain evidence="15 16">DSM 7307</strain>
    </source>
</reference>
<dbReference type="InterPro" id="IPR036250">
    <property type="entry name" value="AcylCo_DH-like_C"/>
</dbReference>
<keyword evidence="16" id="KW-1185">Reference proteome</keyword>
<dbReference type="RefSeq" id="WP_192732729.1">
    <property type="nucleotide sequence ID" value="NZ_BAAAVL010000004.1"/>
</dbReference>
<evidence type="ECO:0000256" key="4">
    <source>
        <dbReference type="ARBA" id="ARBA00022827"/>
    </source>
</evidence>
<dbReference type="PANTHER" id="PTHR42807">
    <property type="entry name" value="GLUTARYL-COA DEHYDROGENASE, MITOCHONDRIAL"/>
    <property type="match status" value="1"/>
</dbReference>
<evidence type="ECO:0000256" key="7">
    <source>
        <dbReference type="ARBA" id="ARBA00037899"/>
    </source>
</evidence>
<evidence type="ECO:0000256" key="5">
    <source>
        <dbReference type="ARBA" id="ARBA00022946"/>
    </source>
</evidence>
<dbReference type="InterPro" id="IPR006091">
    <property type="entry name" value="Acyl-CoA_Oxase/DH_mid-dom"/>
</dbReference>
<evidence type="ECO:0000256" key="11">
    <source>
        <dbReference type="RuleBase" id="RU362125"/>
    </source>
</evidence>
<dbReference type="GO" id="GO:0004361">
    <property type="term" value="F:glutaryl-CoA dehydrogenase activity"/>
    <property type="evidence" value="ECO:0007669"/>
    <property type="project" value="UniProtKB-EC"/>
</dbReference>
<evidence type="ECO:0000313" key="16">
    <source>
        <dbReference type="Proteomes" id="UP000620262"/>
    </source>
</evidence>
<comment type="caution">
    <text evidence="15">The sequence shown here is derived from an EMBL/GenBank/DDBJ whole genome shotgun (WGS) entry which is preliminary data.</text>
</comment>
<dbReference type="Pfam" id="PF00441">
    <property type="entry name" value="Acyl-CoA_dh_1"/>
    <property type="match status" value="1"/>
</dbReference>
<protein>
    <recommendedName>
        <fullName evidence="9">glutaryl-CoA dehydrogenase (ETF)</fullName>
        <ecNumber evidence="9">1.3.8.6</ecNumber>
    </recommendedName>
</protein>
<keyword evidence="3 11" id="KW-0285">Flavoprotein</keyword>
<feature type="domain" description="Acyl-CoA oxidase/dehydrogenase middle" evidence="13">
    <location>
        <begin position="137"/>
        <end position="228"/>
    </location>
</feature>
<comment type="catalytic activity">
    <reaction evidence="10">
        <text>glutaryl-CoA + oxidized [electron-transfer flavoprotein] + 2 H(+) = (2E)-butenoyl-CoA + reduced [electron-transfer flavoprotein] + CO2</text>
        <dbReference type="Rhea" id="RHEA:13389"/>
        <dbReference type="Rhea" id="RHEA-COMP:10685"/>
        <dbReference type="Rhea" id="RHEA-COMP:10686"/>
        <dbReference type="ChEBI" id="CHEBI:15378"/>
        <dbReference type="ChEBI" id="CHEBI:16526"/>
        <dbReference type="ChEBI" id="CHEBI:57332"/>
        <dbReference type="ChEBI" id="CHEBI:57378"/>
        <dbReference type="ChEBI" id="CHEBI:57692"/>
        <dbReference type="ChEBI" id="CHEBI:58307"/>
        <dbReference type="EC" id="1.3.8.6"/>
    </reaction>
</comment>
<evidence type="ECO:0000259" key="14">
    <source>
        <dbReference type="Pfam" id="PF02771"/>
    </source>
</evidence>
<evidence type="ECO:0000256" key="9">
    <source>
        <dbReference type="ARBA" id="ARBA00039033"/>
    </source>
</evidence>
<dbReference type="PROSITE" id="PS00073">
    <property type="entry name" value="ACYL_COA_DH_2"/>
    <property type="match status" value="1"/>
</dbReference>
<dbReference type="InterPro" id="IPR037069">
    <property type="entry name" value="AcylCoA_DH/ox_N_sf"/>
</dbReference>
<feature type="domain" description="Acyl-CoA dehydrogenase/oxidase C-terminal" evidence="12">
    <location>
        <begin position="246"/>
        <end position="387"/>
    </location>
</feature>
<evidence type="ECO:0000256" key="2">
    <source>
        <dbReference type="ARBA" id="ARBA00009347"/>
    </source>
</evidence>
<dbReference type="Pfam" id="PF02771">
    <property type="entry name" value="Acyl-CoA_dh_N"/>
    <property type="match status" value="1"/>
</dbReference>
<evidence type="ECO:0000256" key="8">
    <source>
        <dbReference type="ARBA" id="ARBA00037927"/>
    </source>
</evidence>
<dbReference type="EMBL" id="JADBEC010000002">
    <property type="protein sequence ID" value="MBE1509246.1"/>
    <property type="molecule type" value="Genomic_DNA"/>
</dbReference>
<evidence type="ECO:0000256" key="3">
    <source>
        <dbReference type="ARBA" id="ARBA00022630"/>
    </source>
</evidence>
<evidence type="ECO:0000256" key="1">
    <source>
        <dbReference type="ARBA" id="ARBA00001974"/>
    </source>
</evidence>
<dbReference type="EC" id="1.3.8.6" evidence="9"/>
<dbReference type="InterPro" id="IPR009100">
    <property type="entry name" value="AcylCoA_DH/oxidase_NM_dom_sf"/>
</dbReference>
<dbReference type="Proteomes" id="UP000620262">
    <property type="component" value="Unassembled WGS sequence"/>
</dbReference>
<evidence type="ECO:0000259" key="13">
    <source>
        <dbReference type="Pfam" id="PF02770"/>
    </source>
</evidence>